<dbReference type="InterPro" id="IPR013087">
    <property type="entry name" value="Znf_C2H2_type"/>
</dbReference>
<feature type="compositionally biased region" description="Polar residues" evidence="12">
    <location>
        <begin position="519"/>
        <end position="550"/>
    </location>
</feature>
<feature type="region of interest" description="Disordered" evidence="12">
    <location>
        <begin position="667"/>
        <end position="686"/>
    </location>
</feature>
<keyword evidence="9" id="KW-0804">Transcription</keyword>
<dbReference type="PROSITE" id="PS50157">
    <property type="entry name" value="ZINC_FINGER_C2H2_2"/>
    <property type="match status" value="2"/>
</dbReference>
<dbReference type="SUPFAM" id="SSF57667">
    <property type="entry name" value="beta-beta-alpha zinc fingers"/>
    <property type="match status" value="1"/>
</dbReference>
<feature type="compositionally biased region" description="Low complexity" evidence="12">
    <location>
        <begin position="238"/>
        <end position="248"/>
    </location>
</feature>
<dbReference type="AlphaFoldDB" id="A0AAV2T912"/>
<name>A0AAV2T912_CALDB</name>
<feature type="compositionally biased region" description="Polar residues" evidence="12">
    <location>
        <begin position="670"/>
        <end position="679"/>
    </location>
</feature>
<dbReference type="PANTHER" id="PTHR45993:SF6">
    <property type="entry name" value="C2H2-TYPE DOMAIN-CONTAINING PROTEIN"/>
    <property type="match status" value="1"/>
</dbReference>
<dbReference type="GO" id="GO:0005634">
    <property type="term" value="C:nucleus"/>
    <property type="evidence" value="ECO:0007669"/>
    <property type="project" value="UniProtKB-SubCell"/>
</dbReference>
<feature type="region of interest" description="Disordered" evidence="12">
    <location>
        <begin position="223"/>
        <end position="269"/>
    </location>
</feature>
<dbReference type="PROSITE" id="PS00028">
    <property type="entry name" value="ZINC_FINGER_C2H2_1"/>
    <property type="match status" value="2"/>
</dbReference>
<sequence>MVPFIHVVNSPYHTSVGTYELNRSTGMRQMCNFQLIEISGCMEQTLMQTTVVDLSHPRTRPGRDKINQSMVEVNTMRSNNDYPQIFSPASELEKANENVSPLLRAIGQYPLLTPAHRSLGASFYTPYVNGAEPSGGWQSYSPSTGSPDQTGQLFDDGTIRGSTESTTERTMWENSLGTRYRATAQSSVRPQHNSAGGFKSLKSWCPQMRSAEEGFETLMRLSDDTYTPQSPTSPVDLSMSHSKSVHSNSDGKSPVGPQPPGDCDKGQVISTRLGNENSHAGRFQCAYCGLHHSKACELLRHLEFEHDADLQHLEIPTSLTSDQRKGSCNDHTPALRGQIGPVPSNDTSHSISDEQNLGAHFYSTSDMSVSPFSDSSTHQCSDHRSDDSNSSVLTSLLVAYAQLFSSLKQPSAGNPKFFATSANTNAKSDASIEVWQKRFHGLDNTSRVDPDELKLPVNSNRSALSNRLDSQIGSRVDRCRQVTNDRSPKFPKGTRWHEGDSAFIPYRCVDDMIQKQKENPNNSSIPGSAPISQSTSFSVGAASTTAGKRQTSLSACSTPSSSTRRDRCEFCGKIFRNCSNLTVHRRSHTGEKPYRCKLCPYACAQSSKLTRHMRTHGPQNGSNDLHCPYCRIPFLLPGTLERHMRKCEKALGKYDEVVNAIRSKDGERIGSSQLQTSSVPELPKPPRILTGPAMTSSRNCNYLRTFRQNHAYGVRMSD</sequence>
<keyword evidence="6" id="KW-0862">Zinc</keyword>
<feature type="domain" description="C2H2-type" evidence="13">
    <location>
        <begin position="566"/>
        <end position="593"/>
    </location>
</feature>
<evidence type="ECO:0000313" key="15">
    <source>
        <dbReference type="Proteomes" id="UP001497525"/>
    </source>
</evidence>
<evidence type="ECO:0000256" key="2">
    <source>
        <dbReference type="ARBA" id="ARBA00022499"/>
    </source>
</evidence>
<feature type="region of interest" description="Disordered" evidence="12">
    <location>
        <begin position="315"/>
        <end position="352"/>
    </location>
</feature>
<protein>
    <recommendedName>
        <fullName evidence="13">C2H2-type domain-containing protein</fullName>
    </recommendedName>
</protein>
<gene>
    <name evidence="14" type="ORF">CDAUBV1_LOCUS5784</name>
</gene>
<keyword evidence="2" id="KW-1017">Isopeptide bond</keyword>
<comment type="caution">
    <text evidence="14">The sequence shown here is derived from an EMBL/GenBank/DDBJ whole genome shotgun (WGS) entry which is preliminary data.</text>
</comment>
<dbReference type="InterPro" id="IPR051497">
    <property type="entry name" value="Dev/Hematopoietic_TF"/>
</dbReference>
<dbReference type="FunFam" id="3.30.160.60:FF:001175">
    <property type="entry name" value="Zinc finger, C2H2 type"/>
    <property type="match status" value="1"/>
</dbReference>
<dbReference type="PANTHER" id="PTHR45993">
    <property type="entry name" value="B-CELL LYMPHOMA/LEUKEMIA 11"/>
    <property type="match status" value="1"/>
</dbReference>
<evidence type="ECO:0000256" key="10">
    <source>
        <dbReference type="ARBA" id="ARBA00023242"/>
    </source>
</evidence>
<evidence type="ECO:0000256" key="11">
    <source>
        <dbReference type="PROSITE-ProRule" id="PRU00042"/>
    </source>
</evidence>
<comment type="subcellular location">
    <subcellularLocation>
        <location evidence="1">Nucleus</location>
    </subcellularLocation>
</comment>
<keyword evidence="7" id="KW-0832">Ubl conjugation</keyword>
<proteinExistence type="predicted"/>
<dbReference type="FunFam" id="3.30.160.60:FF:000046">
    <property type="entry name" value="Putative B-cell lymphoma/leukemia 11A"/>
    <property type="match status" value="1"/>
</dbReference>
<dbReference type="SMART" id="SM00355">
    <property type="entry name" value="ZnF_C2H2"/>
    <property type="match status" value="4"/>
</dbReference>
<evidence type="ECO:0000259" key="13">
    <source>
        <dbReference type="PROSITE" id="PS50157"/>
    </source>
</evidence>
<evidence type="ECO:0000256" key="12">
    <source>
        <dbReference type="SAM" id="MobiDB-lite"/>
    </source>
</evidence>
<evidence type="ECO:0000256" key="4">
    <source>
        <dbReference type="ARBA" id="ARBA00022737"/>
    </source>
</evidence>
<evidence type="ECO:0000256" key="9">
    <source>
        <dbReference type="ARBA" id="ARBA00023163"/>
    </source>
</evidence>
<evidence type="ECO:0000313" key="14">
    <source>
        <dbReference type="EMBL" id="CAL5132903.1"/>
    </source>
</evidence>
<dbReference type="InterPro" id="IPR036236">
    <property type="entry name" value="Znf_C2H2_sf"/>
</dbReference>
<reference evidence="14" key="1">
    <citation type="submission" date="2024-06" db="EMBL/GenBank/DDBJ databases">
        <authorList>
            <person name="Liu X."/>
            <person name="Lenzi L."/>
            <person name="Haldenby T S."/>
            <person name="Uol C."/>
        </authorList>
    </citation>
    <scope>NUCLEOTIDE SEQUENCE</scope>
</reference>
<evidence type="ECO:0000256" key="7">
    <source>
        <dbReference type="ARBA" id="ARBA00022843"/>
    </source>
</evidence>
<dbReference type="EMBL" id="CAXLJL010000145">
    <property type="protein sequence ID" value="CAL5132903.1"/>
    <property type="molecule type" value="Genomic_DNA"/>
</dbReference>
<keyword evidence="10" id="KW-0539">Nucleus</keyword>
<dbReference type="GO" id="GO:0000978">
    <property type="term" value="F:RNA polymerase II cis-regulatory region sequence-specific DNA binding"/>
    <property type="evidence" value="ECO:0007669"/>
    <property type="project" value="TreeGrafter"/>
</dbReference>
<accession>A0AAV2T912</accession>
<evidence type="ECO:0000256" key="1">
    <source>
        <dbReference type="ARBA" id="ARBA00004123"/>
    </source>
</evidence>
<evidence type="ECO:0000256" key="3">
    <source>
        <dbReference type="ARBA" id="ARBA00022723"/>
    </source>
</evidence>
<keyword evidence="5 11" id="KW-0863">Zinc-finger</keyword>
<organism evidence="14 15">
    <name type="scientific">Calicophoron daubneyi</name>
    <name type="common">Rumen fluke</name>
    <name type="synonym">Paramphistomum daubneyi</name>
    <dbReference type="NCBI Taxonomy" id="300641"/>
    <lineage>
        <taxon>Eukaryota</taxon>
        <taxon>Metazoa</taxon>
        <taxon>Spiralia</taxon>
        <taxon>Lophotrochozoa</taxon>
        <taxon>Platyhelminthes</taxon>
        <taxon>Trematoda</taxon>
        <taxon>Digenea</taxon>
        <taxon>Plagiorchiida</taxon>
        <taxon>Pronocephalata</taxon>
        <taxon>Paramphistomoidea</taxon>
        <taxon>Paramphistomidae</taxon>
        <taxon>Calicophoron</taxon>
    </lineage>
</organism>
<feature type="domain" description="C2H2-type" evidence="13">
    <location>
        <begin position="594"/>
        <end position="621"/>
    </location>
</feature>
<dbReference type="Pfam" id="PF00096">
    <property type="entry name" value="zf-C2H2"/>
    <property type="match status" value="2"/>
</dbReference>
<feature type="compositionally biased region" description="Low complexity" evidence="12">
    <location>
        <begin position="551"/>
        <end position="562"/>
    </location>
</feature>
<evidence type="ECO:0000256" key="5">
    <source>
        <dbReference type="ARBA" id="ARBA00022771"/>
    </source>
</evidence>
<dbReference type="GO" id="GO:0006357">
    <property type="term" value="P:regulation of transcription by RNA polymerase II"/>
    <property type="evidence" value="ECO:0007669"/>
    <property type="project" value="TreeGrafter"/>
</dbReference>
<keyword evidence="4" id="KW-0677">Repeat</keyword>
<keyword evidence="8" id="KW-0805">Transcription regulation</keyword>
<feature type="compositionally biased region" description="Polar residues" evidence="12">
    <location>
        <begin position="224"/>
        <end position="235"/>
    </location>
</feature>
<keyword evidence="3" id="KW-0479">Metal-binding</keyword>
<dbReference type="Gene3D" id="3.30.160.60">
    <property type="entry name" value="Classic Zinc Finger"/>
    <property type="match status" value="2"/>
</dbReference>
<evidence type="ECO:0000256" key="6">
    <source>
        <dbReference type="ARBA" id="ARBA00022833"/>
    </source>
</evidence>
<dbReference type="Proteomes" id="UP001497525">
    <property type="component" value="Unassembled WGS sequence"/>
</dbReference>
<dbReference type="GO" id="GO:0003700">
    <property type="term" value="F:DNA-binding transcription factor activity"/>
    <property type="evidence" value="ECO:0007669"/>
    <property type="project" value="TreeGrafter"/>
</dbReference>
<dbReference type="GO" id="GO:0008270">
    <property type="term" value="F:zinc ion binding"/>
    <property type="evidence" value="ECO:0007669"/>
    <property type="project" value="UniProtKB-KW"/>
</dbReference>
<evidence type="ECO:0000256" key="8">
    <source>
        <dbReference type="ARBA" id="ARBA00023015"/>
    </source>
</evidence>
<feature type="region of interest" description="Disordered" evidence="12">
    <location>
        <begin position="517"/>
        <end position="565"/>
    </location>
</feature>